<evidence type="ECO:0000256" key="8">
    <source>
        <dbReference type="ARBA" id="ARBA00022837"/>
    </source>
</evidence>
<dbReference type="PANTHER" id="PTHR30012:SF7">
    <property type="entry name" value="PROTEIN TRANSPORT PROTEIN HOFC HOMOLOG"/>
    <property type="match status" value="1"/>
</dbReference>
<dbReference type="RefSeq" id="WP_100850497.1">
    <property type="nucleotide sequence ID" value="NZ_BMJF01000005.1"/>
</dbReference>
<feature type="domain" description="Type II secretion system protein GspF" evidence="16">
    <location>
        <begin position="270"/>
        <end position="390"/>
    </location>
</feature>
<dbReference type="InterPro" id="IPR003004">
    <property type="entry name" value="GspF/PilC"/>
</dbReference>
<dbReference type="FunFam" id="1.20.81.30:FF:000001">
    <property type="entry name" value="Type II secretion system protein F"/>
    <property type="match status" value="1"/>
</dbReference>
<dbReference type="PANTHER" id="PTHR30012">
    <property type="entry name" value="GENERAL SECRETION PATHWAY PROTEIN"/>
    <property type="match status" value="1"/>
</dbReference>
<evidence type="ECO:0000256" key="4">
    <source>
        <dbReference type="ARBA" id="ARBA00022448"/>
    </source>
</evidence>
<dbReference type="InterPro" id="IPR042094">
    <property type="entry name" value="T2SS_GspF_sf"/>
</dbReference>
<dbReference type="Pfam" id="PF00482">
    <property type="entry name" value="T2SSF"/>
    <property type="match status" value="2"/>
</dbReference>
<keyword evidence="4 15" id="KW-0813">Transport</keyword>
<sequence length="401" mass="44767">MAVQKLYYWQALRSNGEFCAGERIGTNRDEIYQYLLELGYQPLRLKTGQYLTPRYWRGPQLSVIIRQLATLLQAGLPLLDALDLLGRQHEKAGWRCLLQEIRLQVSQGRALSEVLADYPAVFPVMCSSLVAIGELTGKLDDCCDRLANYQENQRQLTGKVVKALRYPAFVITVGLLVALLMLTLVLPEFAGLYASFNAPLPWLTRMMLGLSDTLSRHGTLLVTLPVAILLSYRQIRRQKAEWQKREQRLLLRLPLLSTLVRGHCLSQIFHTLAMTQQAGLTLPSGLSAAATLNNPVYRQSLAEIKSQLEQGIPLGQAIHDEPWLYPAPCHQLISVGEETGALDQLFARLAGWYENHTRQFADTLTQTLEPLLLVIVGGLVGTLVIAMYLPIFQLGNVLAGA</sequence>
<evidence type="ECO:0000256" key="12">
    <source>
        <dbReference type="ARBA" id="ARBA00064046"/>
    </source>
</evidence>
<comment type="similarity">
    <text evidence="3 15">Belongs to the GSP F family.</text>
</comment>
<proteinExistence type="inferred from homology"/>
<evidence type="ECO:0000256" key="14">
    <source>
        <dbReference type="ARBA" id="ARBA00077693"/>
    </source>
</evidence>
<dbReference type="GO" id="GO:0005886">
    <property type="term" value="C:plasma membrane"/>
    <property type="evidence" value="ECO:0007669"/>
    <property type="project" value="UniProtKB-SubCell"/>
</dbReference>
<evidence type="ECO:0000256" key="9">
    <source>
        <dbReference type="ARBA" id="ARBA00022989"/>
    </source>
</evidence>
<dbReference type="PRINTS" id="PR00812">
    <property type="entry name" value="BCTERIALGSPF"/>
</dbReference>
<protein>
    <recommendedName>
        <fullName evidence="13">Type II secretion system protein F</fullName>
    </recommendedName>
    <alternativeName>
        <fullName evidence="11">General secretion pathway protein F</fullName>
    </alternativeName>
    <alternativeName>
        <fullName evidence="14">Pectic enzymes secretion protein OutF</fullName>
    </alternativeName>
</protein>
<evidence type="ECO:0000313" key="17">
    <source>
        <dbReference type="EMBL" id="ATZ96746.1"/>
    </source>
</evidence>
<organism evidence="17 18">
    <name type="scientific">Dickeya fangzhongdai</name>
    <dbReference type="NCBI Taxonomy" id="1778540"/>
    <lineage>
        <taxon>Bacteria</taxon>
        <taxon>Pseudomonadati</taxon>
        <taxon>Pseudomonadota</taxon>
        <taxon>Gammaproteobacteria</taxon>
        <taxon>Enterobacterales</taxon>
        <taxon>Pectobacteriaceae</taxon>
        <taxon>Dickeya</taxon>
    </lineage>
</organism>
<evidence type="ECO:0000256" key="2">
    <source>
        <dbReference type="ARBA" id="ARBA00004429"/>
    </source>
</evidence>
<feature type="domain" description="Type II secretion system protein GspF" evidence="16">
    <location>
        <begin position="65"/>
        <end position="187"/>
    </location>
</feature>
<evidence type="ECO:0000256" key="3">
    <source>
        <dbReference type="ARBA" id="ARBA00005745"/>
    </source>
</evidence>
<evidence type="ECO:0000256" key="13">
    <source>
        <dbReference type="ARBA" id="ARBA00074609"/>
    </source>
</evidence>
<keyword evidence="9" id="KW-1133">Transmembrane helix</keyword>
<evidence type="ECO:0000259" key="16">
    <source>
        <dbReference type="Pfam" id="PF00482"/>
    </source>
</evidence>
<comment type="subcellular location">
    <subcellularLocation>
        <location evidence="2 15">Cell inner membrane</location>
        <topology evidence="2 15">Multi-pass membrane protein</topology>
    </subcellularLocation>
</comment>
<evidence type="ECO:0000256" key="6">
    <source>
        <dbReference type="ARBA" id="ARBA00022519"/>
    </source>
</evidence>
<evidence type="ECO:0000256" key="10">
    <source>
        <dbReference type="ARBA" id="ARBA00023136"/>
    </source>
</evidence>
<keyword evidence="5" id="KW-1003">Cell membrane</keyword>
<evidence type="ECO:0000256" key="1">
    <source>
        <dbReference type="ARBA" id="ARBA00002684"/>
    </source>
</evidence>
<dbReference type="Proteomes" id="UP000231901">
    <property type="component" value="Chromosome"/>
</dbReference>
<keyword evidence="8" id="KW-0106">Calcium</keyword>
<dbReference type="Gene3D" id="1.20.81.30">
    <property type="entry name" value="Type II secretion system (T2SS), domain F"/>
    <property type="match status" value="2"/>
</dbReference>
<gene>
    <name evidence="17" type="ORF">CVE23_18785</name>
</gene>
<evidence type="ECO:0000256" key="11">
    <source>
        <dbReference type="ARBA" id="ARBA00030750"/>
    </source>
</evidence>
<dbReference type="KEGG" id="dfn:CVE23_18785"/>
<evidence type="ECO:0000256" key="5">
    <source>
        <dbReference type="ARBA" id="ARBA00022475"/>
    </source>
</evidence>
<dbReference type="PROSITE" id="PS00874">
    <property type="entry name" value="T2SP_F"/>
    <property type="match status" value="1"/>
</dbReference>
<name>A0A2K8QTH1_9GAMM</name>
<accession>A0A2K8QTH1</accession>
<dbReference type="GeneID" id="66566363"/>
<keyword evidence="6" id="KW-0997">Cell inner membrane</keyword>
<evidence type="ECO:0000313" key="18">
    <source>
        <dbReference type="Proteomes" id="UP000231901"/>
    </source>
</evidence>
<dbReference type="AlphaFoldDB" id="A0A2K8QTH1"/>
<dbReference type="EMBL" id="CP025003">
    <property type="protein sequence ID" value="ATZ96746.1"/>
    <property type="molecule type" value="Genomic_DNA"/>
</dbReference>
<comment type="subunit">
    <text evidence="12">Type II secretion system is composed of four main components: the outer membrane complex, the inner membrane complex, the cytoplasmic secretion ATPase and the periplasm-spanning pseudopilus. Homodimer. Interacts with OutE and OutL components.</text>
</comment>
<comment type="function">
    <text evidence="1">Component of the type II secretion system inner membrane complex required for the energy-dependent secretion of extracellular factors such as proteases and toxins from the periplasm.</text>
</comment>
<keyword evidence="18" id="KW-1185">Reference proteome</keyword>
<dbReference type="GO" id="GO:0015628">
    <property type="term" value="P:protein secretion by the type II secretion system"/>
    <property type="evidence" value="ECO:0007669"/>
    <property type="project" value="TreeGrafter"/>
</dbReference>
<evidence type="ECO:0000256" key="7">
    <source>
        <dbReference type="ARBA" id="ARBA00022692"/>
    </source>
</evidence>
<dbReference type="InterPro" id="IPR018076">
    <property type="entry name" value="T2SS_GspF_dom"/>
</dbReference>
<evidence type="ECO:0000256" key="15">
    <source>
        <dbReference type="RuleBase" id="RU003923"/>
    </source>
</evidence>
<reference evidence="18" key="1">
    <citation type="journal article" date="2018" name="Genome Announc.">
        <title>Complete genome sequence of a Dickeya fangzhongdai type strain causing bleeding canker of pear tree trunks.</title>
        <authorList>
            <person name="Zhao Y."/>
            <person name="Tian Y."/>
            <person name="Li X."/>
            <person name="Hu B."/>
        </authorList>
    </citation>
    <scope>NUCLEOTIDE SEQUENCE [LARGE SCALE GENOMIC DNA]</scope>
    <source>
        <strain evidence="18">DSM 101947</strain>
    </source>
</reference>
<keyword evidence="10" id="KW-0472">Membrane</keyword>
<dbReference type="NCBIfam" id="NF007861">
    <property type="entry name" value="PRK10573.1"/>
    <property type="match status" value="1"/>
</dbReference>
<dbReference type="InterPro" id="IPR001992">
    <property type="entry name" value="T2SS_GspF/T4SS_PilC_CS"/>
</dbReference>
<keyword evidence="7 15" id="KW-0812">Transmembrane</keyword>